<dbReference type="AlphaFoldDB" id="A0AA49FM09"/>
<evidence type="ECO:0000256" key="1">
    <source>
        <dbReference type="SAM" id="SignalP"/>
    </source>
</evidence>
<gene>
    <name evidence="2" type="ORF">OHM77_01335</name>
</gene>
<dbReference type="KEGG" id="npv:OHM77_01335"/>
<protein>
    <recommendedName>
        <fullName evidence="3">Conjugal transfer protein TraN</fullName>
    </recommendedName>
</protein>
<keyword evidence="1" id="KW-0732">Signal</keyword>
<reference evidence="2" key="1">
    <citation type="journal article" date="2023" name="Nat. Microbiol.">
        <title>Enrichment and characterization of a nitric oxide-reducing microbial community in a continuous bioreactor.</title>
        <authorList>
            <person name="Garrido-Amador P."/>
            <person name="Stortenbeker N."/>
            <person name="Wessels H.J.C.T."/>
            <person name="Speth D.R."/>
            <person name="Garcia-Heredia I."/>
            <person name="Kartal B."/>
        </authorList>
    </citation>
    <scope>NUCLEOTIDE SEQUENCE</scope>
    <source>
        <strain evidence="2">MAG1</strain>
    </source>
</reference>
<organism evidence="2">
    <name type="scientific">Candidatus Nitricoxidivorans perseverans</name>
    <dbReference type="NCBI Taxonomy" id="2975601"/>
    <lineage>
        <taxon>Bacteria</taxon>
        <taxon>Pseudomonadati</taxon>
        <taxon>Pseudomonadota</taxon>
        <taxon>Betaproteobacteria</taxon>
        <taxon>Nitrosomonadales</taxon>
        <taxon>Sterolibacteriaceae</taxon>
        <taxon>Candidatus Nitricoxidivorans</taxon>
    </lineage>
</organism>
<accession>A0AA49FM09</accession>
<name>A0AA49FM09_9PROT</name>
<dbReference type="Proteomes" id="UP001234916">
    <property type="component" value="Chromosome"/>
</dbReference>
<dbReference type="EMBL" id="CP107246">
    <property type="protein sequence ID" value="WIM05963.1"/>
    <property type="molecule type" value="Genomic_DNA"/>
</dbReference>
<proteinExistence type="predicted"/>
<feature type="chain" id="PRO_5041295025" description="Conjugal transfer protein TraN" evidence="1">
    <location>
        <begin position="19"/>
        <end position="368"/>
    </location>
</feature>
<evidence type="ECO:0008006" key="3">
    <source>
        <dbReference type="Google" id="ProtNLM"/>
    </source>
</evidence>
<feature type="signal peptide" evidence="1">
    <location>
        <begin position="1"/>
        <end position="18"/>
    </location>
</feature>
<evidence type="ECO:0000313" key="2">
    <source>
        <dbReference type="EMBL" id="WIM05963.1"/>
    </source>
</evidence>
<sequence>MRQFILVVALCCSTIAFADQGAAFQEGKTLGGGANTATFSGIGSGAAADKVPAYGSSPTEAQLYQGGQGQLTGPGIGKVQNCGSYTAGTNTIANQECEAINFLARNPQIRPQFNITQNDPMVIGAKNARDNAESFFQSIGLDGGAGTSSQCTTKTEVTPPQYSVETCSSASEIVMQQCTMGRVINIDTDANFQCEQTINAYENLKCRRGSSVTVGFGQCTPGAWLGRAAYMDCSWCVDPYLAMNVYCGSDGRSYSVNPYRSYDGVNRYDYNWIGYPWDGSYGYFNVAVAPGTSVVDYYVSNIGFGCNLYIYYSVSCNSTTCTPSVRGVSQGCNASSGSGSGSPLTLPMTKTVSNWTSDQCLALKARTQ</sequence>